<reference evidence="2 3" key="1">
    <citation type="submission" date="2023-08" db="EMBL/GenBank/DDBJ databases">
        <title>Microbacterium psychrotolerans sp. nov., a psychrotolerant bacterium isolated from soil in Heilongjiang Province, China.</title>
        <authorList>
            <person name="An P."/>
            <person name="Zhao D."/>
            <person name="Xiang H."/>
        </authorList>
    </citation>
    <scope>NUCLEOTIDE SEQUENCE [LARGE SCALE GENOMIC DNA]</scope>
    <source>
        <strain evidence="2 3">QXD-8</strain>
    </source>
</reference>
<organism evidence="2 3">
    <name type="scientific">Microbacterium psychrotolerans</name>
    <dbReference type="NCBI Taxonomy" id="3068321"/>
    <lineage>
        <taxon>Bacteria</taxon>
        <taxon>Bacillati</taxon>
        <taxon>Actinomycetota</taxon>
        <taxon>Actinomycetes</taxon>
        <taxon>Micrococcales</taxon>
        <taxon>Microbacteriaceae</taxon>
        <taxon>Microbacterium</taxon>
    </lineage>
</organism>
<gene>
    <name evidence="2" type="ORF">Q9R08_14385</name>
</gene>
<dbReference type="Gene3D" id="2.60.40.1180">
    <property type="entry name" value="Golgi alpha-mannosidase II"/>
    <property type="match status" value="1"/>
</dbReference>
<dbReference type="Proteomes" id="UP001235133">
    <property type="component" value="Unassembled WGS sequence"/>
</dbReference>
<keyword evidence="3" id="KW-1185">Reference proteome</keyword>
<dbReference type="EMBL" id="JAVFWO010000004">
    <property type="protein sequence ID" value="MDQ7879174.1"/>
    <property type="molecule type" value="Genomic_DNA"/>
</dbReference>
<dbReference type="RefSeq" id="WP_308869098.1">
    <property type="nucleotide sequence ID" value="NZ_JAVFWO010000004.1"/>
</dbReference>
<name>A0ABU0Z3M2_9MICO</name>
<proteinExistence type="predicted"/>
<evidence type="ECO:0000313" key="3">
    <source>
        <dbReference type="Proteomes" id="UP001235133"/>
    </source>
</evidence>
<comment type="caution">
    <text evidence="2">The sequence shown here is derived from an EMBL/GenBank/DDBJ whole genome shotgun (WGS) entry which is preliminary data.</text>
</comment>
<evidence type="ECO:0000313" key="2">
    <source>
        <dbReference type="EMBL" id="MDQ7879174.1"/>
    </source>
</evidence>
<dbReference type="Pfam" id="PF08533">
    <property type="entry name" value="Glyco_hydro_42C"/>
    <property type="match status" value="1"/>
</dbReference>
<accession>A0ABU0Z3M2</accession>
<protein>
    <submittedName>
        <fullName evidence="2">Beta-galactosidase C-terminal domain</fullName>
    </submittedName>
</protein>
<sequence length="101" mass="10453">MPRTGGAGRDAHAAIARPGASAILAARPASVTAHSLTGGRGRVWVVHNWSPQTRTVRIAADAASVLDDAVHRAGTEVALAPWDVRVWREVRSGIGVSAPSS</sequence>
<feature type="domain" description="Beta-galactosidase C-terminal" evidence="1">
    <location>
        <begin position="31"/>
        <end position="89"/>
    </location>
</feature>
<dbReference type="InterPro" id="IPR013739">
    <property type="entry name" value="Beta_galactosidase_C"/>
</dbReference>
<evidence type="ECO:0000259" key="1">
    <source>
        <dbReference type="Pfam" id="PF08533"/>
    </source>
</evidence>
<dbReference type="InterPro" id="IPR013780">
    <property type="entry name" value="Glyco_hydro_b"/>
</dbReference>